<dbReference type="Proteomes" id="UP000823915">
    <property type="component" value="Unassembled WGS sequence"/>
</dbReference>
<evidence type="ECO:0000256" key="2">
    <source>
        <dbReference type="ARBA" id="ARBA00006295"/>
    </source>
</evidence>
<gene>
    <name evidence="6" type="ORF">H9838_07290</name>
</gene>
<dbReference type="PANTHER" id="PTHR33375">
    <property type="entry name" value="CHROMOSOME-PARTITIONING PROTEIN PARB-RELATED"/>
    <property type="match status" value="1"/>
</dbReference>
<dbReference type="Gene3D" id="3.90.1530.30">
    <property type="match status" value="1"/>
</dbReference>
<evidence type="ECO:0000313" key="6">
    <source>
        <dbReference type="EMBL" id="HIY26957.1"/>
    </source>
</evidence>
<dbReference type="Pfam" id="PF17762">
    <property type="entry name" value="HTH_ParB"/>
    <property type="match status" value="1"/>
</dbReference>
<dbReference type="InterPro" id="IPR036086">
    <property type="entry name" value="ParB/Sulfiredoxin_sf"/>
</dbReference>
<evidence type="ECO:0000256" key="1">
    <source>
        <dbReference type="ARBA" id="ARBA00004453"/>
    </source>
</evidence>
<evidence type="ECO:0000313" key="7">
    <source>
        <dbReference type="Proteomes" id="UP000823915"/>
    </source>
</evidence>
<dbReference type="NCBIfam" id="TIGR00180">
    <property type="entry name" value="parB_part"/>
    <property type="match status" value="1"/>
</dbReference>
<comment type="subcellular location">
    <subcellularLocation>
        <location evidence="1">Cytoplasm</location>
        <location evidence="1">Nucleoid</location>
    </subcellularLocation>
</comment>
<reference evidence="6" key="1">
    <citation type="journal article" date="2021" name="PeerJ">
        <title>Extensive microbial diversity within the chicken gut microbiome revealed by metagenomics and culture.</title>
        <authorList>
            <person name="Gilroy R."/>
            <person name="Ravi A."/>
            <person name="Getino M."/>
            <person name="Pursley I."/>
            <person name="Horton D.L."/>
            <person name="Alikhan N.F."/>
            <person name="Baker D."/>
            <person name="Gharbi K."/>
            <person name="Hall N."/>
            <person name="Watson M."/>
            <person name="Adriaenssens E.M."/>
            <person name="Foster-Nyarko E."/>
            <person name="Jarju S."/>
            <person name="Secka A."/>
            <person name="Antonio M."/>
            <person name="Oren A."/>
            <person name="Chaudhuri R.R."/>
            <person name="La Ragione R."/>
            <person name="Hildebrand F."/>
            <person name="Pallen M.J."/>
        </authorList>
    </citation>
    <scope>NUCLEOTIDE SEQUENCE</scope>
    <source>
        <strain evidence="6">1282</strain>
    </source>
</reference>
<dbReference type="GO" id="GO:0045881">
    <property type="term" value="P:positive regulation of sporulation resulting in formation of a cellular spore"/>
    <property type="evidence" value="ECO:0007669"/>
    <property type="project" value="TreeGrafter"/>
</dbReference>
<dbReference type="Pfam" id="PF02195">
    <property type="entry name" value="ParB_N"/>
    <property type="match status" value="1"/>
</dbReference>
<reference evidence="6" key="2">
    <citation type="submission" date="2021-04" db="EMBL/GenBank/DDBJ databases">
        <authorList>
            <person name="Gilroy R."/>
        </authorList>
    </citation>
    <scope>NUCLEOTIDE SEQUENCE</scope>
    <source>
        <strain evidence="6">1282</strain>
    </source>
</reference>
<dbReference type="EMBL" id="DXDU01000117">
    <property type="protein sequence ID" value="HIY26957.1"/>
    <property type="molecule type" value="Genomic_DNA"/>
</dbReference>
<dbReference type="FunFam" id="1.10.10.2830:FF:000001">
    <property type="entry name" value="Chromosome partitioning protein ParB"/>
    <property type="match status" value="1"/>
</dbReference>
<feature type="domain" description="ParB-like N-terminal" evidence="5">
    <location>
        <begin position="27"/>
        <end position="117"/>
    </location>
</feature>
<keyword evidence="4" id="KW-0238">DNA-binding</keyword>
<accession>A0A9D1YDH4</accession>
<dbReference type="InterPro" id="IPR050336">
    <property type="entry name" value="Chromosome_partition/occlusion"/>
</dbReference>
<dbReference type="GO" id="GO:0009295">
    <property type="term" value="C:nucleoid"/>
    <property type="evidence" value="ECO:0007669"/>
    <property type="project" value="UniProtKB-SubCell"/>
</dbReference>
<dbReference type="GO" id="GO:0007059">
    <property type="term" value="P:chromosome segregation"/>
    <property type="evidence" value="ECO:0007669"/>
    <property type="project" value="UniProtKB-KW"/>
</dbReference>
<name>A0A9D1YDH4_9FIRM</name>
<dbReference type="InterPro" id="IPR003115">
    <property type="entry name" value="ParB_N"/>
</dbReference>
<dbReference type="GO" id="GO:0003677">
    <property type="term" value="F:DNA binding"/>
    <property type="evidence" value="ECO:0007669"/>
    <property type="project" value="UniProtKB-KW"/>
</dbReference>
<dbReference type="CDD" id="cd16393">
    <property type="entry name" value="SPO0J_N"/>
    <property type="match status" value="1"/>
</dbReference>
<keyword evidence="3" id="KW-0159">Chromosome partition</keyword>
<proteinExistence type="inferred from homology"/>
<dbReference type="InterPro" id="IPR041468">
    <property type="entry name" value="HTH_ParB/Spo0J"/>
</dbReference>
<dbReference type="PANTHER" id="PTHR33375:SF1">
    <property type="entry name" value="CHROMOSOME-PARTITIONING PROTEIN PARB-RELATED"/>
    <property type="match status" value="1"/>
</dbReference>
<dbReference type="GO" id="GO:0005694">
    <property type="term" value="C:chromosome"/>
    <property type="evidence" value="ECO:0007669"/>
    <property type="project" value="TreeGrafter"/>
</dbReference>
<dbReference type="AlphaFoldDB" id="A0A9D1YDH4"/>
<dbReference type="SUPFAM" id="SSF110849">
    <property type="entry name" value="ParB/Sulfiredoxin"/>
    <property type="match status" value="1"/>
</dbReference>
<dbReference type="SUPFAM" id="SSF109709">
    <property type="entry name" value="KorB DNA-binding domain-like"/>
    <property type="match status" value="1"/>
</dbReference>
<dbReference type="FunFam" id="3.90.1530.30:FF:000001">
    <property type="entry name" value="Chromosome partitioning protein ParB"/>
    <property type="match status" value="1"/>
</dbReference>
<evidence type="ECO:0000259" key="5">
    <source>
        <dbReference type="SMART" id="SM00470"/>
    </source>
</evidence>
<dbReference type="InterPro" id="IPR004437">
    <property type="entry name" value="ParB/RepB/Spo0J"/>
</dbReference>
<protein>
    <submittedName>
        <fullName evidence="6">ParB/RepB/Spo0J family partition protein</fullName>
    </submittedName>
</protein>
<sequence>MKKRGGLGRGLDTIFAENSGEGQEGAVSVKIGDIEPNRDQPRKEFDPAALSELADSIAQHGVLQPLLLRPMLTGGYRIVAGERRWRAARMAGLTEVPAVIRDMSDADEMLFALIENLQREDLSPLEEARGYRTLIESQGLTQEEAAKAVGKSRPAVTNALRLLNLPEDIQEMLERGEITGGHARTLLSFPTPEAMALGAEKAKAGASVRELEALAKRLGEQGTAAPKKAGCPGLRYYQEAQLAMGEALNRKVKVSGSKKKGVLQIEFYGEEDLQNLLHDLHLE</sequence>
<dbReference type="SMART" id="SM00470">
    <property type="entry name" value="ParB"/>
    <property type="match status" value="1"/>
</dbReference>
<comment type="caution">
    <text evidence="6">The sequence shown here is derived from an EMBL/GenBank/DDBJ whole genome shotgun (WGS) entry which is preliminary data.</text>
</comment>
<organism evidence="6 7">
    <name type="scientific">Candidatus Acutalibacter pullistercoris</name>
    <dbReference type="NCBI Taxonomy" id="2838418"/>
    <lineage>
        <taxon>Bacteria</taxon>
        <taxon>Bacillati</taxon>
        <taxon>Bacillota</taxon>
        <taxon>Clostridia</taxon>
        <taxon>Eubacteriales</taxon>
        <taxon>Acutalibacteraceae</taxon>
        <taxon>Acutalibacter</taxon>
    </lineage>
</organism>
<dbReference type="InterPro" id="IPR042075">
    <property type="entry name" value="KorB_DNA-db"/>
</dbReference>
<comment type="similarity">
    <text evidence="2">Belongs to the ParB family.</text>
</comment>
<dbReference type="Gene3D" id="1.10.10.730">
    <property type="entry name" value="KorB DNA-binding domain"/>
    <property type="match status" value="1"/>
</dbReference>
<evidence type="ECO:0000256" key="3">
    <source>
        <dbReference type="ARBA" id="ARBA00022829"/>
    </source>
</evidence>
<evidence type="ECO:0000256" key="4">
    <source>
        <dbReference type="ARBA" id="ARBA00023125"/>
    </source>
</evidence>